<name>A0A9D4WPL3_PEA</name>
<organism evidence="1 2">
    <name type="scientific">Pisum sativum</name>
    <name type="common">Garden pea</name>
    <name type="synonym">Lathyrus oleraceus</name>
    <dbReference type="NCBI Taxonomy" id="3888"/>
    <lineage>
        <taxon>Eukaryota</taxon>
        <taxon>Viridiplantae</taxon>
        <taxon>Streptophyta</taxon>
        <taxon>Embryophyta</taxon>
        <taxon>Tracheophyta</taxon>
        <taxon>Spermatophyta</taxon>
        <taxon>Magnoliopsida</taxon>
        <taxon>eudicotyledons</taxon>
        <taxon>Gunneridae</taxon>
        <taxon>Pentapetalae</taxon>
        <taxon>rosids</taxon>
        <taxon>fabids</taxon>
        <taxon>Fabales</taxon>
        <taxon>Fabaceae</taxon>
        <taxon>Papilionoideae</taxon>
        <taxon>50 kb inversion clade</taxon>
        <taxon>NPAAA clade</taxon>
        <taxon>Hologalegina</taxon>
        <taxon>IRL clade</taxon>
        <taxon>Fabeae</taxon>
        <taxon>Lathyrus</taxon>
    </lineage>
</organism>
<evidence type="ECO:0000313" key="1">
    <source>
        <dbReference type="EMBL" id="KAI5405537.1"/>
    </source>
</evidence>
<reference evidence="1 2" key="1">
    <citation type="journal article" date="2022" name="Nat. Genet.">
        <title>Improved pea reference genome and pan-genome highlight genomic features and evolutionary characteristics.</title>
        <authorList>
            <person name="Yang T."/>
            <person name="Liu R."/>
            <person name="Luo Y."/>
            <person name="Hu S."/>
            <person name="Wang D."/>
            <person name="Wang C."/>
            <person name="Pandey M.K."/>
            <person name="Ge S."/>
            <person name="Xu Q."/>
            <person name="Li N."/>
            <person name="Li G."/>
            <person name="Huang Y."/>
            <person name="Saxena R.K."/>
            <person name="Ji Y."/>
            <person name="Li M."/>
            <person name="Yan X."/>
            <person name="He Y."/>
            <person name="Liu Y."/>
            <person name="Wang X."/>
            <person name="Xiang C."/>
            <person name="Varshney R.K."/>
            <person name="Ding H."/>
            <person name="Gao S."/>
            <person name="Zong X."/>
        </authorList>
    </citation>
    <scope>NUCLEOTIDE SEQUENCE [LARGE SCALE GENOMIC DNA]</scope>
    <source>
        <strain evidence="1 2">cv. Zhongwan 6</strain>
    </source>
</reference>
<accession>A0A9D4WPL3</accession>
<gene>
    <name evidence="1" type="ORF">KIW84_052358</name>
</gene>
<protein>
    <submittedName>
        <fullName evidence="1">Uncharacterized protein</fullName>
    </submittedName>
</protein>
<keyword evidence="2" id="KW-1185">Reference proteome</keyword>
<evidence type="ECO:0000313" key="2">
    <source>
        <dbReference type="Proteomes" id="UP001058974"/>
    </source>
</evidence>
<proteinExistence type="predicted"/>
<comment type="caution">
    <text evidence="1">The sequence shown here is derived from an EMBL/GenBank/DDBJ whole genome shotgun (WGS) entry which is preliminary data.</text>
</comment>
<sequence>MDQRYYNTGRRSLAEVISVKEADFQQFKKKYDSLIIMRFSPNEEELSRFQKVFIEIVENLGITYRMQYIFHVEGYFSVKVTPLGANLSMLEEKEEGELNAFLKEASSWLGQWFK</sequence>
<dbReference type="EMBL" id="JAMSHJ010000005">
    <property type="protein sequence ID" value="KAI5405537.1"/>
    <property type="molecule type" value="Genomic_DNA"/>
</dbReference>
<dbReference type="Proteomes" id="UP001058974">
    <property type="component" value="Chromosome 5"/>
</dbReference>
<dbReference type="AlphaFoldDB" id="A0A9D4WPL3"/>
<dbReference type="Gramene" id="Psat05G0235800-T1">
    <property type="protein sequence ID" value="KAI5405537.1"/>
    <property type="gene ID" value="KIW84_052358"/>
</dbReference>